<keyword evidence="3" id="KW-1185">Reference proteome</keyword>
<dbReference type="SUPFAM" id="SSF55729">
    <property type="entry name" value="Acyl-CoA N-acyltransferases (Nat)"/>
    <property type="match status" value="1"/>
</dbReference>
<dbReference type="InterPro" id="IPR016181">
    <property type="entry name" value="Acyl_CoA_acyltransferase"/>
</dbReference>
<proteinExistence type="predicted"/>
<gene>
    <name evidence="2" type="ORF">IFR04_006858</name>
</gene>
<comment type="caution">
    <text evidence="2">The sequence shown here is derived from an EMBL/GenBank/DDBJ whole genome shotgun (WGS) entry which is preliminary data.</text>
</comment>
<evidence type="ECO:0000256" key="1">
    <source>
        <dbReference type="SAM" id="MobiDB-lite"/>
    </source>
</evidence>
<reference evidence="2" key="1">
    <citation type="submission" date="2021-02" db="EMBL/GenBank/DDBJ databases">
        <title>Genome sequence Cadophora malorum strain M34.</title>
        <authorList>
            <person name="Stefanovic E."/>
            <person name="Vu D."/>
            <person name="Scully C."/>
            <person name="Dijksterhuis J."/>
            <person name="Roader J."/>
            <person name="Houbraken J."/>
        </authorList>
    </citation>
    <scope>NUCLEOTIDE SEQUENCE</scope>
    <source>
        <strain evidence="2">M34</strain>
    </source>
</reference>
<dbReference type="Proteomes" id="UP000664132">
    <property type="component" value="Unassembled WGS sequence"/>
</dbReference>
<dbReference type="EMBL" id="JAFJYH010000093">
    <property type="protein sequence ID" value="KAG4420007.1"/>
    <property type="molecule type" value="Genomic_DNA"/>
</dbReference>
<evidence type="ECO:0000313" key="2">
    <source>
        <dbReference type="EMBL" id="KAG4420007.1"/>
    </source>
</evidence>
<evidence type="ECO:0000313" key="3">
    <source>
        <dbReference type="Proteomes" id="UP000664132"/>
    </source>
</evidence>
<dbReference type="AlphaFoldDB" id="A0A8H7TI25"/>
<sequence length="216" mass="24349">MGSILEGNAQLSSMPRVTSSNSPEYRHKLADISSRATFSDSLNSLFQIERVGPTSKVKLQDLYEATLFRIETKVKLGSQIVEADNFAAVACWEPPGAVHPNHTTKELEEIALKRPIYSGFIRDIEAARTKCLEEQKCWQLSLMARDPTRTSKGAVRAIIEPYVKRSHEEGVPIWCVAGNERARDVYSYFGFKVVEVVHSGAERVQTWCMVCNWPTR</sequence>
<protein>
    <recommendedName>
        <fullName evidence="4">N-acetyltransferase domain-containing protein</fullName>
    </recommendedName>
</protein>
<organism evidence="2 3">
    <name type="scientific">Cadophora malorum</name>
    <dbReference type="NCBI Taxonomy" id="108018"/>
    <lineage>
        <taxon>Eukaryota</taxon>
        <taxon>Fungi</taxon>
        <taxon>Dikarya</taxon>
        <taxon>Ascomycota</taxon>
        <taxon>Pezizomycotina</taxon>
        <taxon>Leotiomycetes</taxon>
        <taxon>Helotiales</taxon>
        <taxon>Ploettnerulaceae</taxon>
        <taxon>Cadophora</taxon>
    </lineage>
</organism>
<feature type="region of interest" description="Disordered" evidence="1">
    <location>
        <begin position="1"/>
        <end position="22"/>
    </location>
</feature>
<dbReference type="Gene3D" id="3.40.630.30">
    <property type="match status" value="1"/>
</dbReference>
<accession>A0A8H7TI25</accession>
<evidence type="ECO:0008006" key="4">
    <source>
        <dbReference type="Google" id="ProtNLM"/>
    </source>
</evidence>
<dbReference type="PANTHER" id="PTHR42791">
    <property type="entry name" value="GNAT FAMILY ACETYLTRANSFERASE"/>
    <property type="match status" value="1"/>
</dbReference>
<feature type="compositionally biased region" description="Polar residues" evidence="1">
    <location>
        <begin position="9"/>
        <end position="22"/>
    </location>
</feature>
<name>A0A8H7TI25_9HELO</name>
<dbReference type="PANTHER" id="PTHR42791:SF1">
    <property type="entry name" value="N-ACETYLTRANSFERASE DOMAIN-CONTAINING PROTEIN"/>
    <property type="match status" value="1"/>
</dbReference>
<dbReference type="OrthoDB" id="410198at2759"/>
<dbReference type="InterPro" id="IPR052523">
    <property type="entry name" value="Trichothecene_AcTrans"/>
</dbReference>